<sequence>MKKMLPSIVFVIFASTGYSQNTIGLPQILNFNNSIFQGGAQTWDIRQDEKGRMYFANNEGLLVYDGNYWKLYPQPNKTILRSLALKDEKIFAGGQDEIGFYAPDGHGILQYTSLKPLIPKQYSSFTDLWDIEVYKQSVFFRTWERIFEYKDGAIKTYPAGTGWEIMKKTGDKLVALDRKKGLFQFLNGSWVPMGPESSSPFSEVTGIVALENDSLLVSTLVGGLYVYHKGVVRKKTTEADASFVKNHIYSFERINANEYVVGTTSAGCVVINARGQVVQQIARPEGLQNNNVLSVFLDKDHNLWAGLDNGISFIAYNSAIKYIKPGKPDELSGYAARVYDNGLYVATSDGAYYARLSQNAKDLSFSKGDFVKIKNSAGQAWRLDEINHQLLMGHHNGSFQIRNNEAAQLTKESGAWLFLPTSNVYPSQHVLAGTYAGLTMLKYEANTFTSLGEIQGMHESLRFLAIDNNNHVWASHPYRGVYRILLAADGRSFRYELFTEKDGLPSTLRNNVFRVKNRVVFATEKGVYEFDAEKKRFIQSPVLYSIFGNIPVQYLNEDADGNIWFCSGKRIGVVDFTNAAKPALTYFPELTGKILSGFEYVYPYNNENIFIASTIGIIHLNYKKYIKGNAKPEMLLAQVRASGKSDSLVFGGYFQSNNNATLYVPNSSNAFHFEFSSPAFGLNSNIDYSYQLVGYDRGWSAPTSKTEKEYTNLGEGSYTFMVKAYDNLGNESETVSYRFVINPAWYRTVWAYLFYFFLVLMLFYYIYKSQKKKFQKQKLLFEEEQKRLKYIHQLEVEKNEKEIIQLQNEKLVNEVIYKNKELADVSMHLVERSDALIKVKDELQRLHKKTGGNHDVKRAIELVNEIEKNNSNWEQFAAHFDEINNDFIKKLKLRFPNLTSTDLKVCTYLQLKLATKEIAQLMNITVRGVEISRYRLRKKMNLKTGETLNDFLNEINLDAG</sequence>
<proteinExistence type="predicted"/>
<dbReference type="EMBL" id="JAACJS010000012">
    <property type="protein sequence ID" value="NCI50416.1"/>
    <property type="molecule type" value="Genomic_DNA"/>
</dbReference>
<dbReference type="PANTHER" id="PTHR43547:SF2">
    <property type="entry name" value="HYBRID SIGNAL TRANSDUCTION HISTIDINE KINASE C"/>
    <property type="match status" value="1"/>
</dbReference>
<name>A0ABW9ZTG8_9BACT</name>
<keyword evidence="1" id="KW-0597">Phosphoprotein</keyword>
<dbReference type="SUPFAM" id="SSF63829">
    <property type="entry name" value="Calcium-dependent phosphotriesterase"/>
    <property type="match status" value="1"/>
</dbReference>
<evidence type="ECO:0000313" key="5">
    <source>
        <dbReference type="Proteomes" id="UP000753802"/>
    </source>
</evidence>
<dbReference type="InterPro" id="IPR036388">
    <property type="entry name" value="WH-like_DNA-bd_sf"/>
</dbReference>
<dbReference type="InterPro" id="IPR011110">
    <property type="entry name" value="Reg_prop"/>
</dbReference>
<dbReference type="Gene3D" id="1.10.10.10">
    <property type="entry name" value="Winged helix-like DNA-binding domain superfamily/Winged helix DNA-binding domain"/>
    <property type="match status" value="1"/>
</dbReference>
<dbReference type="Pfam" id="PF07495">
    <property type="entry name" value="Y_Y_Y"/>
    <property type="match status" value="1"/>
</dbReference>
<dbReference type="Pfam" id="PF07494">
    <property type="entry name" value="Reg_prop"/>
    <property type="match status" value="1"/>
</dbReference>
<reference evidence="4 5" key="1">
    <citation type="submission" date="2020-01" db="EMBL/GenBank/DDBJ databases">
        <title>Genome analysis.</title>
        <authorList>
            <person name="Wu S."/>
            <person name="Wang G."/>
        </authorList>
    </citation>
    <scope>NUCLEOTIDE SEQUENCE [LARGE SCALE GENOMIC DNA]</scope>
    <source>
        <strain evidence="4 5">SYL130</strain>
    </source>
</reference>
<evidence type="ECO:0000256" key="2">
    <source>
        <dbReference type="SAM" id="Phobius"/>
    </source>
</evidence>
<accession>A0ABW9ZTG8</accession>
<dbReference type="Gene3D" id="2.130.10.10">
    <property type="entry name" value="YVTN repeat-like/Quinoprotein amine dehydrogenase"/>
    <property type="match status" value="2"/>
</dbReference>
<evidence type="ECO:0000256" key="1">
    <source>
        <dbReference type="ARBA" id="ARBA00022553"/>
    </source>
</evidence>
<comment type="caution">
    <text evidence="4">The sequence shown here is derived from an EMBL/GenBank/DDBJ whole genome shotgun (WGS) entry which is preliminary data.</text>
</comment>
<keyword evidence="2" id="KW-0812">Transmembrane</keyword>
<dbReference type="InterPro" id="IPR011123">
    <property type="entry name" value="Y_Y_Y"/>
</dbReference>
<feature type="domain" description="Two component regulator three Y" evidence="3">
    <location>
        <begin position="680"/>
        <end position="739"/>
    </location>
</feature>
<organism evidence="4 5">
    <name type="scientific">Sediminibacterium roseum</name>
    <dbReference type="NCBI Taxonomy" id="1978412"/>
    <lineage>
        <taxon>Bacteria</taxon>
        <taxon>Pseudomonadati</taxon>
        <taxon>Bacteroidota</taxon>
        <taxon>Chitinophagia</taxon>
        <taxon>Chitinophagales</taxon>
        <taxon>Chitinophagaceae</taxon>
        <taxon>Sediminibacterium</taxon>
    </lineage>
</organism>
<gene>
    <name evidence="4" type="ORF">GWC95_10820</name>
</gene>
<dbReference type="PANTHER" id="PTHR43547">
    <property type="entry name" value="TWO-COMPONENT HISTIDINE KINASE"/>
    <property type="match status" value="1"/>
</dbReference>
<dbReference type="Gene3D" id="2.60.40.10">
    <property type="entry name" value="Immunoglobulins"/>
    <property type="match status" value="1"/>
</dbReference>
<keyword evidence="5" id="KW-1185">Reference proteome</keyword>
<dbReference type="InterPro" id="IPR016032">
    <property type="entry name" value="Sig_transdc_resp-reg_C-effctor"/>
</dbReference>
<dbReference type="InterPro" id="IPR015943">
    <property type="entry name" value="WD40/YVTN_repeat-like_dom_sf"/>
</dbReference>
<dbReference type="InterPro" id="IPR013783">
    <property type="entry name" value="Ig-like_fold"/>
</dbReference>
<protein>
    <submittedName>
        <fullName evidence="4">Transcriptional regulator</fullName>
    </submittedName>
</protein>
<feature type="transmembrane region" description="Helical" evidence="2">
    <location>
        <begin position="749"/>
        <end position="767"/>
    </location>
</feature>
<keyword evidence="2" id="KW-1133">Transmembrane helix</keyword>
<dbReference type="Proteomes" id="UP000753802">
    <property type="component" value="Unassembled WGS sequence"/>
</dbReference>
<dbReference type="SUPFAM" id="SSF46894">
    <property type="entry name" value="C-terminal effector domain of the bipartite response regulators"/>
    <property type="match status" value="1"/>
</dbReference>
<evidence type="ECO:0000313" key="4">
    <source>
        <dbReference type="EMBL" id="NCI50416.1"/>
    </source>
</evidence>
<evidence type="ECO:0000259" key="3">
    <source>
        <dbReference type="Pfam" id="PF07495"/>
    </source>
</evidence>
<keyword evidence="2" id="KW-0472">Membrane</keyword>
<dbReference type="RefSeq" id="WP_161818714.1">
    <property type="nucleotide sequence ID" value="NZ_JAACJS010000012.1"/>
</dbReference>